<dbReference type="InterPro" id="IPR048713">
    <property type="entry name" value="Choline_bind_rpt"/>
</dbReference>
<dbReference type="SUPFAM" id="SSF49478">
    <property type="entry name" value="Cna protein B-type domain"/>
    <property type="match status" value="1"/>
</dbReference>
<proteinExistence type="predicted"/>
<feature type="non-terminal residue" evidence="4">
    <location>
        <position position="1230"/>
    </location>
</feature>
<dbReference type="InterPro" id="IPR023296">
    <property type="entry name" value="Glyco_hydro_beta-prop_sf"/>
</dbReference>
<dbReference type="SUPFAM" id="SSF75005">
    <property type="entry name" value="Arabinanase/levansucrase/invertase"/>
    <property type="match status" value="1"/>
</dbReference>
<dbReference type="Gene3D" id="2.115.10.20">
    <property type="entry name" value="Glycosyl hydrolase domain, family 43"/>
    <property type="match status" value="1"/>
</dbReference>
<dbReference type="PANTHER" id="PTHR22925:SF3">
    <property type="entry name" value="GLYCOSYL HYDROLASE FAMILY PROTEIN 43"/>
    <property type="match status" value="1"/>
</dbReference>
<dbReference type="EMBL" id="WKRA01000018">
    <property type="protein sequence ID" value="MSD16581.1"/>
    <property type="molecule type" value="Genomic_DNA"/>
</dbReference>
<dbReference type="AlphaFoldDB" id="A0A844DYZ1"/>
<dbReference type="Gene3D" id="2.60.120.260">
    <property type="entry name" value="Galactose-binding domain-like"/>
    <property type="match status" value="2"/>
</dbReference>
<dbReference type="SUPFAM" id="SSF49452">
    <property type="entry name" value="Starch-binding domain-like"/>
    <property type="match status" value="1"/>
</dbReference>
<comment type="caution">
    <text evidence="4">The sequence shown here is derived from an EMBL/GenBank/DDBJ whole genome shotgun (WGS) entry which is preliminary data.</text>
</comment>
<protein>
    <recommendedName>
        <fullName evidence="3">GOLD domain-containing protein</fullName>
    </recommendedName>
</protein>
<dbReference type="InterPro" id="IPR009038">
    <property type="entry name" value="GOLD_dom"/>
</dbReference>
<name>A0A844DYZ1_EUBRA</name>
<reference evidence="4 5" key="1">
    <citation type="journal article" date="2019" name="Nat. Med.">
        <title>A library of human gut bacterial isolates paired with longitudinal multiomics data enables mechanistic microbiome research.</title>
        <authorList>
            <person name="Poyet M."/>
            <person name="Groussin M."/>
            <person name="Gibbons S.M."/>
            <person name="Avila-Pacheco J."/>
            <person name="Jiang X."/>
            <person name="Kearney S.M."/>
            <person name="Perrotta A.R."/>
            <person name="Berdy B."/>
            <person name="Zhao S."/>
            <person name="Lieberman T.D."/>
            <person name="Swanson P.K."/>
            <person name="Smith M."/>
            <person name="Roesemann S."/>
            <person name="Alexander J.E."/>
            <person name="Rich S.A."/>
            <person name="Livny J."/>
            <person name="Vlamakis H."/>
            <person name="Clish C."/>
            <person name="Bullock K."/>
            <person name="Deik A."/>
            <person name="Scott J."/>
            <person name="Pierce K.A."/>
            <person name="Xavier R.J."/>
            <person name="Alm E.J."/>
        </authorList>
    </citation>
    <scope>NUCLEOTIDE SEQUENCE [LARGE SCALE GENOMIC DNA]</scope>
    <source>
        <strain evidence="4 5">BIOML-A3</strain>
    </source>
</reference>
<dbReference type="InterPro" id="IPR013784">
    <property type="entry name" value="Carb-bd-like_fold"/>
</dbReference>
<accession>A0A844DYZ1</accession>
<feature type="coiled-coil region" evidence="1">
    <location>
        <begin position="1005"/>
        <end position="1035"/>
    </location>
</feature>
<dbReference type="Pfam" id="PF21540">
    <property type="entry name" value="Choline_bind_4"/>
    <property type="match status" value="3"/>
</dbReference>
<dbReference type="RefSeq" id="WP_154314825.1">
    <property type="nucleotide sequence ID" value="NZ_WKRA01000018.1"/>
</dbReference>
<feature type="chain" id="PRO_5038776117" description="GOLD domain-containing protein" evidence="2">
    <location>
        <begin position="30"/>
        <end position="1230"/>
    </location>
</feature>
<sequence length="1230" mass="134849">MKRKGIPMKAFACLLAAAMAMSPITGVSAKAADATAVSNQIENDIFWHDTDGNPIYSQGGGIFKFTVDGVTKYYWYGVKYDESEIYYNDSSKAQKNNHFAGVTCYSSTDLTNWKYEGDVVVPEEITQREEMDNQDVEWVGRLGVAYMEDTGKYALFVQHECADPDNKLDVGQTDNYSKQVLVLTSDSPTGQFKWNQRIDMRDYTKGTTNTGDQTVFTDEDTGKDYLVYSYGSGRGKIFISEIQTQEDGKVGLGPSYMVYSGAGREGNCMFKYNGKYYICASDLYGWNASHAYYMVLDSLDDSYLAAKAENPEKNMKVMPGCSDDFCHVTQTGFFYTVKGTEQETVLFCGDRWADFARNGLGYNQWCPLSFTEDGTPYYNSLSAWNLDAQTGTWTVADNNNYVKNGSFDADRVSSTALAGWTNQVTKGKSPINNNGTTTTGKYALRLGDSTDFSCSISQTIQSNQYVALPDGTYDMSAKIKNGGNFQKLQMYAESGDVSMSNDIAQEQSEWTTVTMKNVTVSGGKVTVGFQAEGEANAWCNIDDITFVKSADAVETGKISGTISSDLTGENLILRAQSETGDIYTKTILLDGEKTEYSFDSLKPGKYTISAELDGVEIEGQNSSVEVTSGQSVSGIDFSVKNLSGNIAGSVTSGDVALAGVTVSLKQGDTVVAQTETDESGVYKFRMIPAGTYTLTFEKGTYETVSDVEIQVTKGEETSVSSQEMKRVSGALSGFVFLTDGTPVSNASVLLKKTDNRADSLTYTAQTDENGKLALNGVVPGTYQAIVTSGSLTAVKSNIVITENKETTMPVVMSKEQITVPNGDFETKWSAKRTIPNWSLEGTGAYLENKAPYAGKTRISFWSSSAFLGHIYQTLTGLENGTYYVTAMIKGDYADGDESYLYAKDSEGNVIAKQDMPISENDWIKVGIPVKVTDGTMTIGVYGKLSGSMWMNLDNVEAYYAGPTDTDVDAAEKQIEALGDITLDSEDAIAEARAAYDALTDLQKMQVNNYETLQKAEEKLAELKEAAAKVKEVESKIDAIGTDITLESKDAIAEARAAYDALTDAQKEQVNNYEALQKAEEKYAALTVYGTGIYTVDGKDVYYLNGKRQYVTDVTEINGNWYNLINGVVQKKVTVAKNQYGWWYINKDGKVDFSVNTVAENENGCWLIRSGKVDFSANTVAENENGWWLIRNGKVDFNANTVAENENGWWLIRNGKVDFNANTVAENENGW</sequence>
<feature type="signal peptide" evidence="2">
    <location>
        <begin position="1"/>
        <end position="29"/>
    </location>
</feature>
<evidence type="ECO:0000313" key="4">
    <source>
        <dbReference type="EMBL" id="MSD16581.1"/>
    </source>
</evidence>
<dbReference type="CDD" id="cd18823">
    <property type="entry name" value="GH43_RcAra43A-like"/>
    <property type="match status" value="1"/>
</dbReference>
<keyword evidence="2" id="KW-0732">Signal</keyword>
<dbReference type="Proteomes" id="UP000431304">
    <property type="component" value="Unassembled WGS sequence"/>
</dbReference>
<evidence type="ECO:0000259" key="3">
    <source>
        <dbReference type="PROSITE" id="PS50866"/>
    </source>
</evidence>
<dbReference type="PROSITE" id="PS50866">
    <property type="entry name" value="GOLD"/>
    <property type="match status" value="1"/>
</dbReference>
<dbReference type="PANTHER" id="PTHR22925">
    <property type="entry name" value="GLYCOSYL HYDROLASE 43 FAMILY MEMBER"/>
    <property type="match status" value="1"/>
</dbReference>
<gene>
    <name evidence="4" type="ORF">GKE72_10985</name>
</gene>
<organism evidence="4 5">
    <name type="scientific">Eubacterium ramulus</name>
    <dbReference type="NCBI Taxonomy" id="39490"/>
    <lineage>
        <taxon>Bacteria</taxon>
        <taxon>Bacillati</taxon>
        <taxon>Bacillota</taxon>
        <taxon>Clostridia</taxon>
        <taxon>Eubacteriales</taxon>
        <taxon>Eubacteriaceae</taxon>
        <taxon>Eubacterium</taxon>
    </lineage>
</organism>
<dbReference type="GO" id="GO:0030246">
    <property type="term" value="F:carbohydrate binding"/>
    <property type="evidence" value="ECO:0007669"/>
    <property type="project" value="InterPro"/>
</dbReference>
<keyword evidence="1" id="KW-0175">Coiled coil</keyword>
<evidence type="ECO:0000256" key="1">
    <source>
        <dbReference type="SAM" id="Coils"/>
    </source>
</evidence>
<feature type="domain" description="GOLD" evidence="3">
    <location>
        <begin position="605"/>
        <end position="713"/>
    </location>
</feature>
<evidence type="ECO:0000313" key="5">
    <source>
        <dbReference type="Proteomes" id="UP000431304"/>
    </source>
</evidence>
<evidence type="ECO:0000256" key="2">
    <source>
        <dbReference type="SAM" id="SignalP"/>
    </source>
</evidence>
<dbReference type="Pfam" id="PF13620">
    <property type="entry name" value="CarboxypepD_reg"/>
    <property type="match status" value="2"/>
</dbReference>
<dbReference type="Gene3D" id="2.60.40.1120">
    <property type="entry name" value="Carboxypeptidase-like, regulatory domain"/>
    <property type="match status" value="3"/>
</dbReference>